<organism evidence="1 2">
    <name type="scientific">Fictibacillus phosphorivorans</name>
    <dbReference type="NCBI Taxonomy" id="1221500"/>
    <lineage>
        <taxon>Bacteria</taxon>
        <taxon>Bacillati</taxon>
        <taxon>Bacillota</taxon>
        <taxon>Bacilli</taxon>
        <taxon>Bacillales</taxon>
        <taxon>Fictibacillaceae</taxon>
        <taxon>Fictibacillus</taxon>
    </lineage>
</organism>
<protein>
    <submittedName>
        <fullName evidence="1">Uncharacterized protein</fullName>
    </submittedName>
</protein>
<keyword evidence="2" id="KW-1185">Reference proteome</keyword>
<dbReference type="EMBL" id="CP015378">
    <property type="protein sequence ID" value="ANC75932.1"/>
    <property type="molecule type" value="Genomic_DNA"/>
</dbReference>
<dbReference type="InterPro" id="IPR025544">
    <property type="entry name" value="YhzD"/>
</dbReference>
<dbReference type="OrthoDB" id="2355652at2"/>
<dbReference type="RefSeq" id="WP_066391354.1">
    <property type="nucleotide sequence ID" value="NZ_CP015378.1"/>
</dbReference>
<reference evidence="1 2" key="1">
    <citation type="submission" date="2016-04" db="EMBL/GenBank/DDBJ databases">
        <title>Complete genome sequence of Fictibacillus phosphorivorans G25-29, a strain toxic to nematodes.</title>
        <authorList>
            <person name="Zheng Z."/>
        </authorList>
    </citation>
    <scope>NUCLEOTIDE SEQUENCE [LARGE SCALE GENOMIC DNA]</scope>
    <source>
        <strain evidence="1 2">G25-29</strain>
    </source>
</reference>
<evidence type="ECO:0000313" key="1">
    <source>
        <dbReference type="EMBL" id="ANC75932.1"/>
    </source>
</evidence>
<dbReference type="Proteomes" id="UP000076623">
    <property type="component" value="Chromosome"/>
</dbReference>
<name>A0A160IKW9_9BACL</name>
<sequence>MNTYALTAYESNGEKILDETISAPNDSKAKEQGEARLAELNMQEKTHRLTSPKGQLLLFHR</sequence>
<accession>A0A160IKW9</accession>
<dbReference type="AlphaFoldDB" id="A0A160IKW9"/>
<evidence type="ECO:0000313" key="2">
    <source>
        <dbReference type="Proteomes" id="UP000076623"/>
    </source>
</evidence>
<dbReference type="Pfam" id="PF14120">
    <property type="entry name" value="YhzD"/>
    <property type="match status" value="1"/>
</dbReference>
<gene>
    <name evidence="1" type="ORF">ABE65_003505</name>
</gene>
<dbReference type="STRING" id="1221500.ABE65_003505"/>
<dbReference type="KEGG" id="fpn:ABE65_003505"/>
<proteinExistence type="predicted"/>